<dbReference type="GO" id="GO:0042043">
    <property type="term" value="F:neurexin family protein binding"/>
    <property type="evidence" value="ECO:0007669"/>
    <property type="project" value="TreeGrafter"/>
</dbReference>
<dbReference type="InterPro" id="IPR035892">
    <property type="entry name" value="C2_domain_sf"/>
</dbReference>
<dbReference type="GO" id="GO:0070382">
    <property type="term" value="C:exocytic vesicle"/>
    <property type="evidence" value="ECO:0007669"/>
    <property type="project" value="TreeGrafter"/>
</dbReference>
<evidence type="ECO:0000313" key="3">
    <source>
        <dbReference type="Proteomes" id="UP000606786"/>
    </source>
</evidence>
<dbReference type="PANTHER" id="PTHR45716:SF2">
    <property type="entry name" value="BITESIZE, ISOFORM I"/>
    <property type="match status" value="1"/>
</dbReference>
<dbReference type="SUPFAM" id="SSF64268">
    <property type="entry name" value="PX domain"/>
    <property type="match status" value="1"/>
</dbReference>
<dbReference type="GO" id="GO:0006887">
    <property type="term" value="P:exocytosis"/>
    <property type="evidence" value="ECO:0007669"/>
    <property type="project" value="TreeGrafter"/>
</dbReference>
<dbReference type="GO" id="GO:0035091">
    <property type="term" value="F:phosphatidylinositol binding"/>
    <property type="evidence" value="ECO:0007669"/>
    <property type="project" value="InterPro"/>
</dbReference>
<name>A0A811V3N2_CERCA</name>
<proteinExistence type="predicted"/>
<comment type="caution">
    <text evidence="2">The sequence shown here is derived from an EMBL/GenBank/DDBJ whole genome shotgun (WGS) entry which is preliminary data.</text>
</comment>
<dbReference type="InterPro" id="IPR000008">
    <property type="entry name" value="C2_dom"/>
</dbReference>
<sequence length="200" mass="23329">MHVGRSNVKSVAERRLPQIQRFLISLFNSADEIAHSDLVYTFFHPLLRDQQEAKLTVSKVKEVKQPTREYPNEVGQIKLSLQYRRGVLTVMIHHAKGLPMLQGGQEPNTYVKCYLKPDTTKVTKRKTKVVRKTCVPSFMETLEYRMPVEHIQNRVLHVTVWSHDTLQENELLGGFQIDLSKYDLRKELINWFCLGPMPRN</sequence>
<dbReference type="PROSITE" id="PS50004">
    <property type="entry name" value="C2"/>
    <property type="match status" value="1"/>
</dbReference>
<gene>
    <name evidence="2" type="ORF">CCAP1982_LOCUS13998</name>
</gene>
<dbReference type="Gene3D" id="2.60.40.150">
    <property type="entry name" value="C2 domain"/>
    <property type="match status" value="1"/>
</dbReference>
<dbReference type="SMART" id="SM00239">
    <property type="entry name" value="C2"/>
    <property type="match status" value="1"/>
</dbReference>
<reference evidence="2" key="1">
    <citation type="submission" date="2020-11" db="EMBL/GenBank/DDBJ databases">
        <authorList>
            <person name="Whitehead M."/>
        </authorList>
    </citation>
    <scope>NUCLEOTIDE SEQUENCE</scope>
    <source>
        <strain evidence="2">EGII</strain>
    </source>
</reference>
<dbReference type="OrthoDB" id="67688at2759"/>
<dbReference type="Gene3D" id="3.30.1520.10">
    <property type="entry name" value="Phox-like domain"/>
    <property type="match status" value="1"/>
</dbReference>
<dbReference type="Pfam" id="PF00168">
    <property type="entry name" value="C2"/>
    <property type="match status" value="1"/>
</dbReference>
<feature type="domain" description="C2" evidence="1">
    <location>
        <begin position="73"/>
        <end position="192"/>
    </location>
</feature>
<dbReference type="InterPro" id="IPR036871">
    <property type="entry name" value="PX_dom_sf"/>
</dbReference>
<dbReference type="PANTHER" id="PTHR45716">
    <property type="entry name" value="BITESIZE, ISOFORM I"/>
    <property type="match status" value="1"/>
</dbReference>
<dbReference type="Proteomes" id="UP000606786">
    <property type="component" value="Unassembled WGS sequence"/>
</dbReference>
<evidence type="ECO:0000313" key="2">
    <source>
        <dbReference type="EMBL" id="CAD7005640.1"/>
    </source>
</evidence>
<dbReference type="EMBL" id="CAJHJT010000034">
    <property type="protein sequence ID" value="CAD7005640.1"/>
    <property type="molecule type" value="Genomic_DNA"/>
</dbReference>
<keyword evidence="3" id="KW-1185">Reference proteome</keyword>
<dbReference type="SUPFAM" id="SSF49562">
    <property type="entry name" value="C2 domain (Calcium/lipid-binding domain, CaLB)"/>
    <property type="match status" value="1"/>
</dbReference>
<organism evidence="2 3">
    <name type="scientific">Ceratitis capitata</name>
    <name type="common">Mediterranean fruit fly</name>
    <name type="synonym">Tephritis capitata</name>
    <dbReference type="NCBI Taxonomy" id="7213"/>
    <lineage>
        <taxon>Eukaryota</taxon>
        <taxon>Metazoa</taxon>
        <taxon>Ecdysozoa</taxon>
        <taxon>Arthropoda</taxon>
        <taxon>Hexapoda</taxon>
        <taxon>Insecta</taxon>
        <taxon>Pterygota</taxon>
        <taxon>Neoptera</taxon>
        <taxon>Endopterygota</taxon>
        <taxon>Diptera</taxon>
        <taxon>Brachycera</taxon>
        <taxon>Muscomorpha</taxon>
        <taxon>Tephritoidea</taxon>
        <taxon>Tephritidae</taxon>
        <taxon>Ceratitis</taxon>
        <taxon>Ceratitis</taxon>
    </lineage>
</organism>
<dbReference type="FunFam" id="2.60.40.150:FF:000205">
    <property type="entry name" value="Uncharacterized protein, isoform A"/>
    <property type="match status" value="1"/>
</dbReference>
<evidence type="ECO:0000259" key="1">
    <source>
        <dbReference type="PROSITE" id="PS50004"/>
    </source>
</evidence>
<dbReference type="AlphaFoldDB" id="A0A811V3N2"/>
<protein>
    <submittedName>
        <fullName evidence="2">(Mediterranean fruit fly) hypothetical protein</fullName>
    </submittedName>
</protein>
<accession>A0A811V3N2</accession>
<dbReference type="GO" id="GO:0005886">
    <property type="term" value="C:plasma membrane"/>
    <property type="evidence" value="ECO:0007669"/>
    <property type="project" value="TreeGrafter"/>
</dbReference>